<feature type="transmembrane region" description="Helical" evidence="8">
    <location>
        <begin position="15"/>
        <end position="36"/>
    </location>
</feature>
<dbReference type="Pfam" id="PF01032">
    <property type="entry name" value="FecCD"/>
    <property type="match status" value="1"/>
</dbReference>
<dbReference type="AlphaFoldDB" id="A0A1I0ZKX1"/>
<evidence type="ECO:0000256" key="1">
    <source>
        <dbReference type="ARBA" id="ARBA00004651"/>
    </source>
</evidence>
<dbReference type="PANTHER" id="PTHR30472">
    <property type="entry name" value="FERRIC ENTEROBACTIN TRANSPORT SYSTEM PERMEASE PROTEIN"/>
    <property type="match status" value="1"/>
</dbReference>
<dbReference type="OrthoDB" id="9792889at2"/>
<sequence>MAKLKVRLFPIQKRFPFIMFCMIMVVVTFISFILAIRLGSVDLNFETIGKVIVNKITGRNYYRVDWTEGIESIIWSIRIPRIFTAFVVGAGLTLCGILMQALTKNPLADPYILGISQGASAGAVLVIMYGVLSIFNGYSTMVGAFIGAVVSIILALKIATIRNKVTATQLVLAGIAVSALFSAITNYMIYHTRTGSDKVKTATYWLMGSLSGSSWEKLIYGCIAFIVCLIPILTLSKSLDVLMLGDDVAVTVGVNTDRLKLGIIIVATLLTGVIVSMSGTIGFVGLIIPHITRSVVGTKHSRLIPASVLVGGTFLVIADIISRTIAAPEELPIGVVSAFFGAPFFLYLIRKSHKQLGG</sequence>
<evidence type="ECO:0000313" key="10">
    <source>
        <dbReference type="Proteomes" id="UP000198838"/>
    </source>
</evidence>
<keyword evidence="5 8" id="KW-0812">Transmembrane</keyword>
<evidence type="ECO:0000256" key="4">
    <source>
        <dbReference type="ARBA" id="ARBA00022475"/>
    </source>
</evidence>
<evidence type="ECO:0000256" key="5">
    <source>
        <dbReference type="ARBA" id="ARBA00022692"/>
    </source>
</evidence>
<accession>A0A1I0ZKX1</accession>
<evidence type="ECO:0000256" key="7">
    <source>
        <dbReference type="ARBA" id="ARBA00023136"/>
    </source>
</evidence>
<dbReference type="CDD" id="cd06550">
    <property type="entry name" value="TM_ABC_iron-siderophores_like"/>
    <property type="match status" value="1"/>
</dbReference>
<keyword evidence="4" id="KW-1003">Cell membrane</keyword>
<evidence type="ECO:0000256" key="8">
    <source>
        <dbReference type="SAM" id="Phobius"/>
    </source>
</evidence>
<dbReference type="PANTHER" id="PTHR30472:SF18">
    <property type="entry name" value="IRON(III) DICITRATE ABC TRANSPORTER,PERMEASE PROTEIN"/>
    <property type="match status" value="1"/>
</dbReference>
<protein>
    <submittedName>
        <fullName evidence="9">Iron complex transport system permease protein</fullName>
    </submittedName>
</protein>
<evidence type="ECO:0000256" key="6">
    <source>
        <dbReference type="ARBA" id="ARBA00022989"/>
    </source>
</evidence>
<keyword evidence="6 8" id="KW-1133">Transmembrane helix</keyword>
<comment type="similarity">
    <text evidence="2">Belongs to the binding-protein-dependent transport system permease family. FecCD subfamily.</text>
</comment>
<keyword evidence="10" id="KW-1185">Reference proteome</keyword>
<feature type="transmembrane region" description="Helical" evidence="8">
    <location>
        <begin position="142"/>
        <end position="161"/>
    </location>
</feature>
<dbReference type="EMBL" id="FOJY01000016">
    <property type="protein sequence ID" value="SFB26151.1"/>
    <property type="molecule type" value="Genomic_DNA"/>
</dbReference>
<dbReference type="SUPFAM" id="SSF81345">
    <property type="entry name" value="ABC transporter involved in vitamin B12 uptake, BtuC"/>
    <property type="match status" value="1"/>
</dbReference>
<dbReference type="STRING" id="1120918.SAMN05216249_1164"/>
<reference evidence="9 10" key="1">
    <citation type="submission" date="2016-10" db="EMBL/GenBank/DDBJ databases">
        <authorList>
            <person name="de Groot N.N."/>
        </authorList>
    </citation>
    <scope>NUCLEOTIDE SEQUENCE [LARGE SCALE GENOMIC DNA]</scope>
    <source>
        <strain evidence="9 10">DSM 5522</strain>
    </source>
</reference>
<feature type="transmembrane region" description="Helical" evidence="8">
    <location>
        <begin position="167"/>
        <end position="190"/>
    </location>
</feature>
<feature type="transmembrane region" description="Helical" evidence="8">
    <location>
        <begin position="82"/>
        <end position="102"/>
    </location>
</feature>
<dbReference type="Gene3D" id="1.10.3470.10">
    <property type="entry name" value="ABC transporter involved in vitamin B12 uptake, BtuC"/>
    <property type="match status" value="1"/>
</dbReference>
<feature type="transmembrane region" description="Helical" evidence="8">
    <location>
        <begin position="218"/>
        <end position="236"/>
    </location>
</feature>
<dbReference type="Proteomes" id="UP000198838">
    <property type="component" value="Unassembled WGS sequence"/>
</dbReference>
<dbReference type="GO" id="GO:0022857">
    <property type="term" value="F:transmembrane transporter activity"/>
    <property type="evidence" value="ECO:0007669"/>
    <property type="project" value="InterPro"/>
</dbReference>
<dbReference type="InterPro" id="IPR037294">
    <property type="entry name" value="ABC_BtuC-like"/>
</dbReference>
<keyword evidence="3" id="KW-0813">Transport</keyword>
<dbReference type="RefSeq" id="WP_092873423.1">
    <property type="nucleotide sequence ID" value="NZ_FOJY01000016.1"/>
</dbReference>
<gene>
    <name evidence="9" type="ORF">SAMN05216249_1164</name>
</gene>
<dbReference type="FunFam" id="1.10.3470.10:FF:000001">
    <property type="entry name" value="Vitamin B12 ABC transporter permease BtuC"/>
    <property type="match status" value="1"/>
</dbReference>
<dbReference type="InterPro" id="IPR000522">
    <property type="entry name" value="ABC_transptr_permease_BtuC"/>
</dbReference>
<evidence type="ECO:0000256" key="3">
    <source>
        <dbReference type="ARBA" id="ARBA00022448"/>
    </source>
</evidence>
<organism evidence="9 10">
    <name type="scientific">Acetitomaculum ruminis DSM 5522</name>
    <dbReference type="NCBI Taxonomy" id="1120918"/>
    <lineage>
        <taxon>Bacteria</taxon>
        <taxon>Bacillati</taxon>
        <taxon>Bacillota</taxon>
        <taxon>Clostridia</taxon>
        <taxon>Lachnospirales</taxon>
        <taxon>Lachnospiraceae</taxon>
        <taxon>Acetitomaculum</taxon>
    </lineage>
</organism>
<feature type="transmembrane region" description="Helical" evidence="8">
    <location>
        <begin position="331"/>
        <end position="349"/>
    </location>
</feature>
<feature type="transmembrane region" description="Helical" evidence="8">
    <location>
        <begin position="261"/>
        <end position="291"/>
    </location>
</feature>
<dbReference type="GO" id="GO:0033214">
    <property type="term" value="P:siderophore-iron import into cell"/>
    <property type="evidence" value="ECO:0007669"/>
    <property type="project" value="TreeGrafter"/>
</dbReference>
<feature type="transmembrane region" description="Helical" evidence="8">
    <location>
        <begin position="303"/>
        <end position="325"/>
    </location>
</feature>
<dbReference type="GO" id="GO:0005886">
    <property type="term" value="C:plasma membrane"/>
    <property type="evidence" value="ECO:0007669"/>
    <property type="project" value="UniProtKB-SubCell"/>
</dbReference>
<evidence type="ECO:0000256" key="2">
    <source>
        <dbReference type="ARBA" id="ARBA00007935"/>
    </source>
</evidence>
<proteinExistence type="inferred from homology"/>
<evidence type="ECO:0000313" key="9">
    <source>
        <dbReference type="EMBL" id="SFB26151.1"/>
    </source>
</evidence>
<feature type="transmembrane region" description="Helical" evidence="8">
    <location>
        <begin position="114"/>
        <end position="135"/>
    </location>
</feature>
<comment type="subcellular location">
    <subcellularLocation>
        <location evidence="1">Cell membrane</location>
        <topology evidence="1">Multi-pass membrane protein</topology>
    </subcellularLocation>
</comment>
<keyword evidence="7 8" id="KW-0472">Membrane</keyword>
<name>A0A1I0ZKX1_9FIRM</name>